<dbReference type="Gene3D" id="1.20.140.90">
    <property type="entry name" value="Malonyl-CoA decarboxylase, oligemerization domain"/>
    <property type="match status" value="1"/>
</dbReference>
<evidence type="ECO:0000259" key="2">
    <source>
        <dbReference type="Pfam" id="PF17408"/>
    </source>
</evidence>
<dbReference type="InterPro" id="IPR042303">
    <property type="entry name" value="Malonyl_CoA_deC_C_sf"/>
</dbReference>
<name>A0A090MVF6_AFIFE</name>
<sequence length="462" mass="51006">MPSLTFDRAFLTNLLGTLTDRGRDLIRGLTQASPHRIADGELAELGETLLSRRGEATGVALAQALLAGYEAATPEQRLAFLDALADLFGPEREAIERAIEKVRAEGMSPAVVSDLHDAAEPRRQELIRRLNLAPGGTAALVRMREELLTHLAEHPQLRPVDNDFVHLFASWFNRGFLVLHRIDWTTPANILEKIIRYEAVHAIKNWDDLRNRLAPPDRRCYGFFHPRLVDEPLIFVEVALTKEIPGAIAPLLEEARAPIDPQQATTAVFYSISNTQRGLGGISFGNFLIKQVVEDLKREWPNLNTFVTLSPVPGFASWLARERAADNSAALDAADKEVLTAIDQPGWINDPAIAERVKPVLLAAAAYYFLEAKDKRGRVADPVARFHLGNGARLEKLDYLGDTSAKGLKQSYGLMVNYCYDLDDIEDNHEAFVEKGVIAASAVVRKRLHAKTGFNSGLSGAA</sequence>
<evidence type="ECO:0000259" key="1">
    <source>
        <dbReference type="Pfam" id="PF05292"/>
    </source>
</evidence>
<dbReference type="OrthoDB" id="5292736at2"/>
<gene>
    <name evidence="3" type="ORF">BN961_03321</name>
</gene>
<accession>A0A090MVF6</accession>
<dbReference type="InterPro" id="IPR007956">
    <property type="entry name" value="Malonyl_CoA_deC_C"/>
</dbReference>
<reference evidence="3 4" key="1">
    <citation type="journal article" date="2014" name="Genome Announc.">
        <title>Genome Sequence of Afipia felis Strain 76713, Isolated in Hospital Water Using an Amoeba Co-Culture Procedure.</title>
        <authorList>
            <person name="Benamar S."/>
            <person name="La Scola B."/>
            <person name="Croce O."/>
        </authorList>
    </citation>
    <scope>NUCLEOTIDE SEQUENCE [LARGE SCALE GENOMIC DNA]</scope>
    <source>
        <strain evidence="3 4">76713</strain>
    </source>
</reference>
<evidence type="ECO:0000313" key="3">
    <source>
        <dbReference type="EMBL" id="CEG09889.1"/>
    </source>
</evidence>
<dbReference type="InterPro" id="IPR038351">
    <property type="entry name" value="MCD_N_sf"/>
</dbReference>
<dbReference type="Gene3D" id="3.40.630.150">
    <property type="entry name" value="Malonyl-CoA decarboxylase, catalytic domain"/>
    <property type="match status" value="1"/>
</dbReference>
<keyword evidence="4" id="KW-1185">Reference proteome</keyword>
<dbReference type="PANTHER" id="PTHR28641:SF1">
    <property type="entry name" value="MALONYL-COA DECARBOXYLASE, MITOCHONDRIAL"/>
    <property type="match status" value="1"/>
</dbReference>
<dbReference type="RefSeq" id="WP_048757670.1">
    <property type="nucleotide sequence ID" value="NZ_CCAZ020000002.1"/>
</dbReference>
<organism evidence="3 4">
    <name type="scientific">Afipia felis</name>
    <name type="common">Cat scratch disease bacillus</name>
    <dbReference type="NCBI Taxonomy" id="1035"/>
    <lineage>
        <taxon>Bacteria</taxon>
        <taxon>Pseudomonadati</taxon>
        <taxon>Pseudomonadota</taxon>
        <taxon>Alphaproteobacteria</taxon>
        <taxon>Hyphomicrobiales</taxon>
        <taxon>Nitrobacteraceae</taxon>
        <taxon>Afipia</taxon>
    </lineage>
</organism>
<dbReference type="InterPro" id="IPR035372">
    <property type="entry name" value="MCD_N"/>
</dbReference>
<dbReference type="STRING" id="1035.BN961_03321"/>
<dbReference type="Pfam" id="PF17408">
    <property type="entry name" value="MCD_N"/>
    <property type="match status" value="1"/>
</dbReference>
<dbReference type="AlphaFoldDB" id="A0A090MVF6"/>
<evidence type="ECO:0000313" key="4">
    <source>
        <dbReference type="Proteomes" id="UP000035762"/>
    </source>
</evidence>
<feature type="domain" description="Malonyl-CoA decarboxylase C-terminal" evidence="1">
    <location>
        <begin position="175"/>
        <end position="421"/>
    </location>
</feature>
<proteinExistence type="predicted"/>
<dbReference type="GO" id="GO:0006633">
    <property type="term" value="P:fatty acid biosynthetic process"/>
    <property type="evidence" value="ECO:0007669"/>
    <property type="project" value="InterPro"/>
</dbReference>
<dbReference type="PANTHER" id="PTHR28641">
    <property type="match status" value="1"/>
</dbReference>
<protein>
    <submittedName>
        <fullName evidence="3">Malonyl-CoA decarboxylase (MCD)</fullName>
    </submittedName>
</protein>
<comment type="caution">
    <text evidence="3">The sequence shown here is derived from an EMBL/GenBank/DDBJ whole genome shotgun (WGS) entry which is preliminary data.</text>
</comment>
<dbReference type="Pfam" id="PF05292">
    <property type="entry name" value="MCD"/>
    <property type="match status" value="1"/>
</dbReference>
<feature type="domain" description="Malonyl-CoA decarboxylase N-terminal" evidence="2">
    <location>
        <begin position="88"/>
        <end position="172"/>
    </location>
</feature>
<dbReference type="Proteomes" id="UP000035762">
    <property type="component" value="Unassembled WGS sequence"/>
</dbReference>
<dbReference type="EMBL" id="CCAZ020000002">
    <property type="protein sequence ID" value="CEG09889.1"/>
    <property type="molecule type" value="Genomic_DNA"/>
</dbReference>
<dbReference type="InterPro" id="IPR038917">
    <property type="entry name" value="Malonyl_CoA_deC"/>
</dbReference>
<dbReference type="GO" id="GO:0050080">
    <property type="term" value="F:malonyl-CoA decarboxylase activity"/>
    <property type="evidence" value="ECO:0007669"/>
    <property type="project" value="InterPro"/>
</dbReference>